<gene>
    <name evidence="1" type="ORF">Tci_009603</name>
</gene>
<dbReference type="AlphaFoldDB" id="A0A6L2JP10"/>
<accession>A0A6L2JP10</accession>
<name>A0A6L2JP10_TANCI</name>
<evidence type="ECO:0000313" key="1">
    <source>
        <dbReference type="EMBL" id="GEU37625.1"/>
    </source>
</evidence>
<protein>
    <submittedName>
        <fullName evidence="1">Uncharacterized protein</fullName>
    </submittedName>
</protein>
<proteinExistence type="predicted"/>
<organism evidence="1">
    <name type="scientific">Tanacetum cinerariifolium</name>
    <name type="common">Dalmatian daisy</name>
    <name type="synonym">Chrysanthemum cinerariifolium</name>
    <dbReference type="NCBI Taxonomy" id="118510"/>
    <lineage>
        <taxon>Eukaryota</taxon>
        <taxon>Viridiplantae</taxon>
        <taxon>Streptophyta</taxon>
        <taxon>Embryophyta</taxon>
        <taxon>Tracheophyta</taxon>
        <taxon>Spermatophyta</taxon>
        <taxon>Magnoliopsida</taxon>
        <taxon>eudicotyledons</taxon>
        <taxon>Gunneridae</taxon>
        <taxon>Pentapetalae</taxon>
        <taxon>asterids</taxon>
        <taxon>campanulids</taxon>
        <taxon>Asterales</taxon>
        <taxon>Asteraceae</taxon>
        <taxon>Asteroideae</taxon>
        <taxon>Anthemideae</taxon>
        <taxon>Anthemidinae</taxon>
        <taxon>Tanacetum</taxon>
    </lineage>
</organism>
<comment type="caution">
    <text evidence="1">The sequence shown here is derived from an EMBL/GenBank/DDBJ whole genome shotgun (WGS) entry which is preliminary data.</text>
</comment>
<reference evidence="1" key="1">
    <citation type="journal article" date="2019" name="Sci. Rep.">
        <title>Draft genome of Tanacetum cinerariifolium, the natural source of mosquito coil.</title>
        <authorList>
            <person name="Yamashiro T."/>
            <person name="Shiraishi A."/>
            <person name="Satake H."/>
            <person name="Nakayama K."/>
        </authorList>
    </citation>
    <scope>NUCLEOTIDE SEQUENCE</scope>
</reference>
<dbReference type="EMBL" id="BKCJ010000952">
    <property type="protein sequence ID" value="GEU37625.1"/>
    <property type="molecule type" value="Genomic_DNA"/>
</dbReference>
<sequence length="103" mass="11878">MERFEKSIFKQREEITDRMAKMFGLLKELTTSRTLKKVLVGEEANKPSTRYINVISLVKIEKDKSIKNNKVDDKNVTGPSEFNVVEPIKEEMEDELTTSQLGL</sequence>